<dbReference type="SUPFAM" id="SSF50978">
    <property type="entry name" value="WD40 repeat-like"/>
    <property type="match status" value="1"/>
</dbReference>
<keyword evidence="5" id="KW-1185">Reference proteome</keyword>
<feature type="transmembrane region" description="Helical" evidence="3">
    <location>
        <begin position="1137"/>
        <end position="1158"/>
    </location>
</feature>
<protein>
    <recommendedName>
        <fullName evidence="6">Anaphase-promoting complex subunit 4 WD40 domain-containing protein</fullName>
    </recommendedName>
</protein>
<evidence type="ECO:0000313" key="4">
    <source>
        <dbReference type="EMBL" id="CAK0829946.1"/>
    </source>
</evidence>
<feature type="transmembrane region" description="Helical" evidence="3">
    <location>
        <begin position="1164"/>
        <end position="1185"/>
    </location>
</feature>
<keyword evidence="1" id="KW-0853">WD repeat</keyword>
<dbReference type="Proteomes" id="UP001189429">
    <property type="component" value="Unassembled WGS sequence"/>
</dbReference>
<comment type="caution">
    <text evidence="4">The sequence shown here is derived from an EMBL/GenBank/DDBJ whole genome shotgun (WGS) entry which is preliminary data.</text>
</comment>
<keyword evidence="2" id="KW-0677">Repeat</keyword>
<dbReference type="Pfam" id="PF00400">
    <property type="entry name" value="WD40"/>
    <property type="match status" value="2"/>
</dbReference>
<evidence type="ECO:0008006" key="6">
    <source>
        <dbReference type="Google" id="ProtNLM"/>
    </source>
</evidence>
<dbReference type="Gene3D" id="2.130.10.10">
    <property type="entry name" value="YVTN repeat-like/Quinoprotein amine dehydrogenase"/>
    <property type="match status" value="3"/>
</dbReference>
<feature type="transmembrane region" description="Helical" evidence="3">
    <location>
        <begin position="975"/>
        <end position="993"/>
    </location>
</feature>
<reference evidence="4" key="1">
    <citation type="submission" date="2023-10" db="EMBL/GenBank/DDBJ databases">
        <authorList>
            <person name="Chen Y."/>
            <person name="Shah S."/>
            <person name="Dougan E. K."/>
            <person name="Thang M."/>
            <person name="Chan C."/>
        </authorList>
    </citation>
    <scope>NUCLEOTIDE SEQUENCE [LARGE SCALE GENOMIC DNA]</scope>
</reference>
<keyword evidence="3" id="KW-0472">Membrane</keyword>
<sequence>LFGLKLNSMAMNGREALELASWWGAAGDEALCREHFHSNEPPMCSRAEIVPSLIDIRCVHGGDATNCWRALALSADGRVASSDGGGQIVIHDSENEPLYRLEPTRQGACVCALAFAVGGVMDNCLVSGGDDGSVVVYDVHGEELCRRVEVHGVDENSSAWPVLAIVFLGDGRIASASYLHESEEVALFKIIGSELHLLKRITAGSRQRKALDVLFNVLPDLPQLALADDGRLAYCGDKTQSGLRFFNIAGEEYKHHADVRSKALAFEPNGCLVSVCRETVTIYGVTGVQLRCMKQRGHNHDGPAFLHPLVHELQDMKECMKVAFLDELAEQYKFSPDGSLAVGMRNGLLFIYGARRLSLFNPSQSARSKASWSGEEDPLNLFETSTPLLYWKPDLGGRMSVVFTSDGRLAFVNWDGSLALCDIVSTKWHSIKLPNDEKVRAVAFAPDGSLFAKGSDLESTISNYRYNSDDTEQPCNRFTPVSDPPRDPNKNTSVELLAVMSDGRHMVSCGSDGYLAIFTLDGTLAKQVSLAPRGETQSRLPGLLDPDDEDPLLLMHVDPLLWTLQSVALAPDDRFAVGGVDGSLALYAKVGDQEELWCTKPHGDRQVTALAFPANPGDHHQLASGATDGSIVICSTDDGHVGGSYNNHGGKTITTLAFASNGCLASGGLDDSIVLWSREIRGYHIQQVAVYPLTSAAVCIAFSPKEPLLAAGSADGCLAVFPTMEYPLPQLWRSITDLVENTAGDKQRERDLFLGQHPFLLSQAIPVLEYTLLHWFVRENKVDAFKFLSGLCIEKKIWGGLEETVDGNLLDLAVKTESLCMIQAVLEYLQQTPVRLTAMQHWTDSLGRLVKRFTTNVFNSGFVEFLDSRLTQPGLFTSANGAEQLPTQSDGFQSLRVVGSFQPALSRASYMESIAPEGLTLIALRALWLPKFQPVWEELTRLSSPPESFIDSTINMACVEHVWQTYGKMANIRSAVFFAVDAILFVILAFLTAESAAAHDDAAIPELSAPWNGIARWFGGASLGLQASMPLFSLCSTGIGQSCCGCQVANGIMKSCRNRCMRCWRPSFFQWLGWRRAADKKEIPFALLRVSGATGVLFGWWQPLWLVPINGLRATQWEVRALGRQGWVRYKLDRWNAVDWAFIVMCTVVPAAVLLAIIDSQDSIPFMAVTMLLLSIRLVSFLRAYRSYGHLVQMI</sequence>
<keyword evidence="3" id="KW-1133">Transmembrane helix</keyword>
<dbReference type="SUPFAM" id="SSF50998">
    <property type="entry name" value="Quinoprotein alcohol dehydrogenase-like"/>
    <property type="match status" value="1"/>
</dbReference>
<evidence type="ECO:0000256" key="1">
    <source>
        <dbReference type="ARBA" id="ARBA00022574"/>
    </source>
</evidence>
<proteinExistence type="predicted"/>
<evidence type="ECO:0000313" key="5">
    <source>
        <dbReference type="Proteomes" id="UP001189429"/>
    </source>
</evidence>
<dbReference type="EMBL" id="CAUYUJ010010668">
    <property type="protein sequence ID" value="CAK0829946.1"/>
    <property type="molecule type" value="Genomic_DNA"/>
</dbReference>
<accession>A0ABN9SF03</accession>
<dbReference type="InterPro" id="IPR001680">
    <property type="entry name" value="WD40_rpt"/>
</dbReference>
<feature type="non-terminal residue" evidence="4">
    <location>
        <position position="1195"/>
    </location>
</feature>
<dbReference type="SMART" id="SM00320">
    <property type="entry name" value="WD40"/>
    <property type="match status" value="8"/>
</dbReference>
<dbReference type="InterPro" id="IPR011047">
    <property type="entry name" value="Quinoprotein_ADH-like_sf"/>
</dbReference>
<gene>
    <name evidence="4" type="ORF">PCOR1329_LOCUS28729</name>
</gene>
<evidence type="ECO:0000256" key="2">
    <source>
        <dbReference type="ARBA" id="ARBA00022737"/>
    </source>
</evidence>
<dbReference type="InterPro" id="IPR015943">
    <property type="entry name" value="WD40/YVTN_repeat-like_dom_sf"/>
</dbReference>
<dbReference type="InterPro" id="IPR050349">
    <property type="entry name" value="WD_LIS1/nudF_dynein_reg"/>
</dbReference>
<feature type="non-terminal residue" evidence="4">
    <location>
        <position position="1"/>
    </location>
</feature>
<keyword evidence="3" id="KW-0812">Transmembrane</keyword>
<evidence type="ECO:0000256" key="3">
    <source>
        <dbReference type="SAM" id="Phobius"/>
    </source>
</evidence>
<dbReference type="PANTHER" id="PTHR44129">
    <property type="entry name" value="WD REPEAT-CONTAINING PROTEIN POP1"/>
    <property type="match status" value="1"/>
</dbReference>
<dbReference type="InterPro" id="IPR036322">
    <property type="entry name" value="WD40_repeat_dom_sf"/>
</dbReference>
<organism evidence="4 5">
    <name type="scientific">Prorocentrum cordatum</name>
    <dbReference type="NCBI Taxonomy" id="2364126"/>
    <lineage>
        <taxon>Eukaryota</taxon>
        <taxon>Sar</taxon>
        <taxon>Alveolata</taxon>
        <taxon>Dinophyceae</taxon>
        <taxon>Prorocentrales</taxon>
        <taxon>Prorocentraceae</taxon>
        <taxon>Prorocentrum</taxon>
    </lineage>
</organism>
<name>A0ABN9SF03_9DINO</name>